<dbReference type="Proteomes" id="UP000309174">
    <property type="component" value="Unassembled WGS sequence"/>
</dbReference>
<accession>A0A5C4JFT8</accession>
<evidence type="ECO:0000259" key="2">
    <source>
        <dbReference type="PROSITE" id="PS50022"/>
    </source>
</evidence>
<feature type="domain" description="F5/8 type C" evidence="2">
    <location>
        <begin position="1"/>
        <end position="103"/>
    </location>
</feature>
<keyword evidence="4" id="KW-1185">Reference proteome</keyword>
<gene>
    <name evidence="3" type="ORF">ETD83_12980</name>
</gene>
<dbReference type="InterPro" id="IPR000421">
    <property type="entry name" value="FA58C"/>
</dbReference>
<dbReference type="RefSeq" id="WP_138645354.1">
    <property type="nucleotide sequence ID" value="NZ_VCKW01000053.1"/>
</dbReference>
<dbReference type="EMBL" id="VCKW01000053">
    <property type="protein sequence ID" value="TMR02207.1"/>
    <property type="molecule type" value="Genomic_DNA"/>
</dbReference>
<feature type="compositionally biased region" description="Basic and acidic residues" evidence="1">
    <location>
        <begin position="266"/>
        <end position="277"/>
    </location>
</feature>
<name>A0A5C4JFT8_9ACTN</name>
<dbReference type="PROSITE" id="PS50022">
    <property type="entry name" value="FA58C_3"/>
    <property type="match status" value="1"/>
</dbReference>
<evidence type="ECO:0000313" key="3">
    <source>
        <dbReference type="EMBL" id="TMR02207.1"/>
    </source>
</evidence>
<reference evidence="3 4" key="1">
    <citation type="submission" date="2019-05" db="EMBL/GenBank/DDBJ databases">
        <title>Draft genome sequence of Actinomadura sp. 14C53.</title>
        <authorList>
            <person name="Saricaoglu S."/>
            <person name="Isik K."/>
        </authorList>
    </citation>
    <scope>NUCLEOTIDE SEQUENCE [LARGE SCALE GENOMIC DNA]</scope>
    <source>
        <strain evidence="3 4">14C53</strain>
    </source>
</reference>
<dbReference type="Gene3D" id="2.60.120.260">
    <property type="entry name" value="Galactose-binding domain-like"/>
    <property type="match status" value="1"/>
</dbReference>
<dbReference type="AlphaFoldDB" id="A0A5C4JFT8"/>
<evidence type="ECO:0000313" key="4">
    <source>
        <dbReference type="Proteomes" id="UP000309174"/>
    </source>
</evidence>
<feature type="compositionally biased region" description="Polar residues" evidence="1">
    <location>
        <begin position="281"/>
        <end position="294"/>
    </location>
</feature>
<evidence type="ECO:0000256" key="1">
    <source>
        <dbReference type="SAM" id="MobiDB-lite"/>
    </source>
</evidence>
<dbReference type="OrthoDB" id="2479530at2"/>
<organism evidence="3 4">
    <name type="scientific">Actinomadura soli</name>
    <dbReference type="NCBI Taxonomy" id="2508997"/>
    <lineage>
        <taxon>Bacteria</taxon>
        <taxon>Bacillati</taxon>
        <taxon>Actinomycetota</taxon>
        <taxon>Actinomycetes</taxon>
        <taxon>Streptosporangiales</taxon>
        <taxon>Thermomonosporaceae</taxon>
        <taxon>Actinomadura</taxon>
    </lineage>
</organism>
<proteinExistence type="predicted"/>
<dbReference type="Pfam" id="PF22633">
    <property type="entry name" value="F5_F8_type_C_2"/>
    <property type="match status" value="1"/>
</dbReference>
<feature type="region of interest" description="Disordered" evidence="1">
    <location>
        <begin position="251"/>
        <end position="295"/>
    </location>
</feature>
<comment type="caution">
    <text evidence="3">The sequence shown here is derived from an EMBL/GenBank/DDBJ whole genome shotgun (WGS) entry which is preliminary data.</text>
</comment>
<sequence>MDSDERTRWCGPKTQPQSVIIDLGRPADLGMVVLTWETAFASGFSVDVSDDLRFWRTLHSTTSGDGGLDVLPVSGRGRYLRVARTERGTQVGYSLREVQAYARGALVPAQFGASVDAVIVLRQPGATASSTLTVTKATEVKWTASPPAGVTVKPGSGTLHFSARGQATAPLNVNGVNETGSATVPVSVTARSIGRTVRLAGADLVVTVPYGNLSDIFNNVSVTADQNTTPRAAPRPRLDRAGQHELPEQFRHGTHRAAHPALLPTDSDRPRQDRGRADSTGGVQVRSTRGPSTTHLRRLPGLMRPVFFALCALSATRRFSARLPAIDLGAGIGHPPFGLRTWSRCRNDGCA</sequence>
<protein>
    <submittedName>
        <fullName evidence="3">Discoidin domain-containing protein</fullName>
    </submittedName>
</protein>
<dbReference type="SUPFAM" id="SSF49785">
    <property type="entry name" value="Galactose-binding domain-like"/>
    <property type="match status" value="1"/>
</dbReference>
<dbReference type="InterPro" id="IPR008979">
    <property type="entry name" value="Galactose-bd-like_sf"/>
</dbReference>